<dbReference type="EMBL" id="SACL01000003">
    <property type="protein sequence ID" value="RVT96627.1"/>
    <property type="molecule type" value="Genomic_DNA"/>
</dbReference>
<dbReference type="AlphaFoldDB" id="A0A437MG76"/>
<proteinExistence type="predicted"/>
<gene>
    <name evidence="1" type="ORF">EOD42_09410</name>
</gene>
<organism evidence="1 2">
    <name type="scientific">Rhodovarius crocodyli</name>
    <dbReference type="NCBI Taxonomy" id="1979269"/>
    <lineage>
        <taxon>Bacteria</taxon>
        <taxon>Pseudomonadati</taxon>
        <taxon>Pseudomonadota</taxon>
        <taxon>Alphaproteobacteria</taxon>
        <taxon>Acetobacterales</taxon>
        <taxon>Roseomonadaceae</taxon>
        <taxon>Rhodovarius</taxon>
    </lineage>
</organism>
<keyword evidence="2" id="KW-1185">Reference proteome</keyword>
<name>A0A437MG76_9PROT</name>
<dbReference type="OrthoDB" id="7676281at2"/>
<sequence>MVSINWAHVGRVDPEMWVADTDKFFSFPNSNSDDAAVANLGAFIARGLNEAVAFIDSKVKIWKPCNECFKRLPKKRSFAEIWDDPDTWIHYNGKTMSLGFARPGTKEIALGFSSFRGTPAKPMEPNSMQVAATIVHELAHVNGAEGNPAKRDNSAEASLKSCLLTQMFKPEVFGAIDRQSEENWNDTRYIA</sequence>
<accession>A0A437MG76</accession>
<dbReference type="RefSeq" id="WP_127787279.1">
    <property type="nucleotide sequence ID" value="NZ_SACL01000003.1"/>
</dbReference>
<evidence type="ECO:0000313" key="1">
    <source>
        <dbReference type="EMBL" id="RVT96627.1"/>
    </source>
</evidence>
<protein>
    <recommendedName>
        <fullName evidence="3">Lysine-specific metallo-endopeptidase domain-containing protein</fullName>
    </recommendedName>
</protein>
<evidence type="ECO:0008006" key="3">
    <source>
        <dbReference type="Google" id="ProtNLM"/>
    </source>
</evidence>
<reference evidence="1 2" key="1">
    <citation type="submission" date="2019-01" db="EMBL/GenBank/DDBJ databases">
        <authorList>
            <person name="Chen W.-M."/>
        </authorList>
    </citation>
    <scope>NUCLEOTIDE SEQUENCE [LARGE SCALE GENOMIC DNA]</scope>
    <source>
        <strain evidence="1 2">CCP-6</strain>
    </source>
</reference>
<evidence type="ECO:0000313" key="2">
    <source>
        <dbReference type="Proteomes" id="UP000282957"/>
    </source>
</evidence>
<dbReference type="Proteomes" id="UP000282957">
    <property type="component" value="Unassembled WGS sequence"/>
</dbReference>
<comment type="caution">
    <text evidence="1">The sequence shown here is derived from an EMBL/GenBank/DDBJ whole genome shotgun (WGS) entry which is preliminary data.</text>
</comment>